<gene>
    <name evidence="1" type="ORF">INE88_01119</name>
</gene>
<name>A0A975KF70_9BACE</name>
<dbReference type="RefSeq" id="WP_211454855.1">
    <property type="nucleotide sequence ID" value="NZ_CP072227.1"/>
</dbReference>
<evidence type="ECO:0000313" key="2">
    <source>
        <dbReference type="Proteomes" id="UP000679226"/>
    </source>
</evidence>
<protein>
    <submittedName>
        <fullName evidence="1">Uncharacterized protein</fullName>
    </submittedName>
</protein>
<proteinExistence type="predicted"/>
<dbReference type="EMBL" id="CP072227">
    <property type="protein sequence ID" value="QUT44329.1"/>
    <property type="molecule type" value="Genomic_DNA"/>
</dbReference>
<evidence type="ECO:0000313" key="1">
    <source>
        <dbReference type="EMBL" id="QUT44329.1"/>
    </source>
</evidence>
<reference evidence="1" key="1">
    <citation type="journal article" date="2021" name="PLoS Genet.">
        <title>Mobile Type VI secretion system loci of the gut Bacteroidales display extensive intra-ecosystem transfer, multi-species spread and geographical clustering.</title>
        <authorList>
            <person name="Garcia-Bayona L."/>
            <person name="Coyne M.J."/>
            <person name="Comstock L.E."/>
        </authorList>
    </citation>
    <scope>NUCLEOTIDE SEQUENCE</scope>
    <source>
        <strain evidence="1">CL11T00C20</strain>
    </source>
</reference>
<sequence>MSKEEKIDNLLGFESSERMSIPINFWIGTEKQQQAVLRCMLNPKKAISYNPLEDEVLIEYANLLGIPVDENIFDENIFDENIYNYIKYGKELPKVNTYLEFKEQWENKKDRKNHD</sequence>
<dbReference type="KEGG" id="beg:INE88_01119"/>
<dbReference type="AlphaFoldDB" id="A0A975KF70"/>
<organism evidence="1 2">
    <name type="scientific">Bacteroides eggerthii</name>
    <dbReference type="NCBI Taxonomy" id="28111"/>
    <lineage>
        <taxon>Bacteria</taxon>
        <taxon>Pseudomonadati</taxon>
        <taxon>Bacteroidota</taxon>
        <taxon>Bacteroidia</taxon>
        <taxon>Bacteroidales</taxon>
        <taxon>Bacteroidaceae</taxon>
        <taxon>Bacteroides</taxon>
    </lineage>
</organism>
<dbReference type="Proteomes" id="UP000679226">
    <property type="component" value="Chromosome"/>
</dbReference>
<accession>A0A975KF70</accession>